<feature type="compositionally biased region" description="Low complexity" evidence="2">
    <location>
        <begin position="23"/>
        <end position="33"/>
    </location>
</feature>
<evidence type="ECO:0000256" key="1">
    <source>
        <dbReference type="SAM" id="Coils"/>
    </source>
</evidence>
<evidence type="ECO:0000256" key="2">
    <source>
        <dbReference type="SAM" id="MobiDB-lite"/>
    </source>
</evidence>
<evidence type="ECO:0000313" key="4">
    <source>
        <dbReference type="Proteomes" id="UP001066276"/>
    </source>
</evidence>
<sequence length="96" mass="10975">MGKQCRRRQESRVVSPNADRRTTTPTPQRAPQPSEVQDTLQKILEAIEDSKNTLRQEIGKVSAEQGLLRKDHRKLVERVDNAEEELNEMGTSHQAQ</sequence>
<accession>A0AAV7UCI3</accession>
<protein>
    <submittedName>
        <fullName evidence="3">Uncharacterized protein</fullName>
    </submittedName>
</protein>
<keyword evidence="4" id="KW-1185">Reference proteome</keyword>
<feature type="region of interest" description="Disordered" evidence="2">
    <location>
        <begin position="1"/>
        <end position="37"/>
    </location>
</feature>
<dbReference type="AlphaFoldDB" id="A0AAV7UCI3"/>
<evidence type="ECO:0000313" key="3">
    <source>
        <dbReference type="EMBL" id="KAJ1186642.1"/>
    </source>
</evidence>
<proteinExistence type="predicted"/>
<organism evidence="3 4">
    <name type="scientific">Pleurodeles waltl</name>
    <name type="common">Iberian ribbed newt</name>
    <dbReference type="NCBI Taxonomy" id="8319"/>
    <lineage>
        <taxon>Eukaryota</taxon>
        <taxon>Metazoa</taxon>
        <taxon>Chordata</taxon>
        <taxon>Craniata</taxon>
        <taxon>Vertebrata</taxon>
        <taxon>Euteleostomi</taxon>
        <taxon>Amphibia</taxon>
        <taxon>Batrachia</taxon>
        <taxon>Caudata</taxon>
        <taxon>Salamandroidea</taxon>
        <taxon>Salamandridae</taxon>
        <taxon>Pleurodelinae</taxon>
        <taxon>Pleurodeles</taxon>
    </lineage>
</organism>
<feature type="coiled-coil region" evidence="1">
    <location>
        <begin position="37"/>
        <end position="92"/>
    </location>
</feature>
<gene>
    <name evidence="3" type="ORF">NDU88_003423</name>
</gene>
<comment type="caution">
    <text evidence="3">The sequence shown here is derived from an EMBL/GenBank/DDBJ whole genome shotgun (WGS) entry which is preliminary data.</text>
</comment>
<dbReference type="EMBL" id="JANPWB010000005">
    <property type="protein sequence ID" value="KAJ1186642.1"/>
    <property type="molecule type" value="Genomic_DNA"/>
</dbReference>
<name>A0AAV7UCI3_PLEWA</name>
<reference evidence="3" key="1">
    <citation type="journal article" date="2022" name="bioRxiv">
        <title>Sequencing and chromosome-scale assembly of the giantPleurodeles waltlgenome.</title>
        <authorList>
            <person name="Brown T."/>
            <person name="Elewa A."/>
            <person name="Iarovenko S."/>
            <person name="Subramanian E."/>
            <person name="Araus A.J."/>
            <person name="Petzold A."/>
            <person name="Susuki M."/>
            <person name="Suzuki K.-i.T."/>
            <person name="Hayashi T."/>
            <person name="Toyoda A."/>
            <person name="Oliveira C."/>
            <person name="Osipova E."/>
            <person name="Leigh N.D."/>
            <person name="Simon A."/>
            <person name="Yun M.H."/>
        </authorList>
    </citation>
    <scope>NUCLEOTIDE SEQUENCE</scope>
    <source>
        <strain evidence="3">20211129_DDA</strain>
        <tissue evidence="3">Liver</tissue>
    </source>
</reference>
<dbReference type="Proteomes" id="UP001066276">
    <property type="component" value="Chromosome 3_1"/>
</dbReference>
<keyword evidence="1" id="KW-0175">Coiled coil</keyword>